<sequence length="245" mass="26920">MGCFKSDGGAKCLTPLKTFTIKVSASQALGIAVEFGCGLNQILLPNSRFHYLEKLLEYEWSRTRGPIGPGKYGYGKAPYILPLQTDTTHMPQRLRRQKPSSRHSRSQEAWSARLGYSSPAHPVPQHGPLYQSDSGPRSGLQAAEAPIYQLPLTHDQGFQAASSLFHSPETSNNHGVGTHGAAQSFSQPARSTAISCIGAYRQYKLCNTNVSTHNPYWAWKWLPLLFLSFSTKHDEDSKGTVSGPC</sequence>
<keyword evidence="3" id="KW-1185">Reference proteome</keyword>
<dbReference type="Proteomes" id="UP001266305">
    <property type="component" value="Unassembled WGS sequence"/>
</dbReference>
<protein>
    <submittedName>
        <fullName evidence="2">Thrombospondin type-1 domain-containing protein 4</fullName>
    </submittedName>
</protein>
<feature type="compositionally biased region" description="Basic residues" evidence="1">
    <location>
        <begin position="92"/>
        <end position="104"/>
    </location>
</feature>
<evidence type="ECO:0000313" key="3">
    <source>
        <dbReference type="Proteomes" id="UP001266305"/>
    </source>
</evidence>
<feature type="region of interest" description="Disordered" evidence="1">
    <location>
        <begin position="165"/>
        <end position="184"/>
    </location>
</feature>
<evidence type="ECO:0000256" key="1">
    <source>
        <dbReference type="SAM" id="MobiDB-lite"/>
    </source>
</evidence>
<dbReference type="EMBL" id="JASSZA010000008">
    <property type="protein sequence ID" value="KAK2103269.1"/>
    <property type="molecule type" value="Genomic_DNA"/>
</dbReference>
<evidence type="ECO:0000313" key="2">
    <source>
        <dbReference type="EMBL" id="KAK2103269.1"/>
    </source>
</evidence>
<proteinExistence type="predicted"/>
<accession>A0ABQ9V2P1</accession>
<gene>
    <name evidence="2" type="primary">THSD4_2</name>
    <name evidence="2" type="ORF">P7K49_017125</name>
</gene>
<comment type="caution">
    <text evidence="2">The sequence shown here is derived from an EMBL/GenBank/DDBJ whole genome shotgun (WGS) entry which is preliminary data.</text>
</comment>
<name>A0ABQ9V2P1_SAGOE</name>
<reference evidence="2 3" key="1">
    <citation type="submission" date="2023-05" db="EMBL/GenBank/DDBJ databases">
        <title>B98-5 Cell Line De Novo Hybrid Assembly: An Optical Mapping Approach.</title>
        <authorList>
            <person name="Kananen K."/>
            <person name="Auerbach J.A."/>
            <person name="Kautto E."/>
            <person name="Blachly J.S."/>
        </authorList>
    </citation>
    <scope>NUCLEOTIDE SEQUENCE [LARGE SCALE GENOMIC DNA]</scope>
    <source>
        <strain evidence="2">B95-8</strain>
        <tissue evidence="2">Cell line</tissue>
    </source>
</reference>
<feature type="region of interest" description="Disordered" evidence="1">
    <location>
        <begin position="89"/>
        <end position="112"/>
    </location>
</feature>
<organism evidence="2 3">
    <name type="scientific">Saguinus oedipus</name>
    <name type="common">Cotton-top tamarin</name>
    <name type="synonym">Oedipomidas oedipus</name>
    <dbReference type="NCBI Taxonomy" id="9490"/>
    <lineage>
        <taxon>Eukaryota</taxon>
        <taxon>Metazoa</taxon>
        <taxon>Chordata</taxon>
        <taxon>Craniata</taxon>
        <taxon>Vertebrata</taxon>
        <taxon>Euteleostomi</taxon>
        <taxon>Mammalia</taxon>
        <taxon>Eutheria</taxon>
        <taxon>Euarchontoglires</taxon>
        <taxon>Primates</taxon>
        <taxon>Haplorrhini</taxon>
        <taxon>Platyrrhini</taxon>
        <taxon>Cebidae</taxon>
        <taxon>Callitrichinae</taxon>
        <taxon>Saguinus</taxon>
    </lineage>
</organism>